<feature type="domain" description="RING-type" evidence="8">
    <location>
        <begin position="135"/>
        <end position="173"/>
    </location>
</feature>
<dbReference type="Gene3D" id="2.30.30.40">
    <property type="entry name" value="SH3 Domains"/>
    <property type="match status" value="1"/>
</dbReference>
<comment type="caution">
    <text evidence="9">The sequence shown here is derived from an EMBL/GenBank/DDBJ whole genome shotgun (WGS) entry which is preliminary data.</text>
</comment>
<dbReference type="InterPro" id="IPR013083">
    <property type="entry name" value="Znf_RING/FYVE/PHD"/>
</dbReference>
<dbReference type="SUPFAM" id="SSF50044">
    <property type="entry name" value="SH3-domain"/>
    <property type="match status" value="1"/>
</dbReference>
<dbReference type="PRINTS" id="PR00452">
    <property type="entry name" value="SH3DOMAIN"/>
</dbReference>
<dbReference type="PROSITE" id="PS50002">
    <property type="entry name" value="SH3"/>
    <property type="match status" value="1"/>
</dbReference>
<dbReference type="SMART" id="SM00184">
    <property type="entry name" value="RING"/>
    <property type="match status" value="1"/>
</dbReference>
<dbReference type="PANTHER" id="PTHR22996">
    <property type="entry name" value="MAHOGUNIN"/>
    <property type="match status" value="1"/>
</dbReference>
<keyword evidence="3" id="KW-0832">Ubl conjugation</keyword>
<dbReference type="PANTHER" id="PTHR22996:SF0">
    <property type="entry name" value="RE60872P-RELATED"/>
    <property type="match status" value="1"/>
</dbReference>
<accession>A0ABQ8XL64</accession>
<evidence type="ECO:0000256" key="6">
    <source>
        <dbReference type="SAM" id="Coils"/>
    </source>
</evidence>
<keyword evidence="4" id="KW-0862">Zinc</keyword>
<dbReference type="InterPro" id="IPR001452">
    <property type="entry name" value="SH3_domain"/>
</dbReference>
<evidence type="ECO:0008006" key="11">
    <source>
        <dbReference type="Google" id="ProtNLM"/>
    </source>
</evidence>
<evidence type="ECO:0000256" key="3">
    <source>
        <dbReference type="ARBA" id="ARBA00022843"/>
    </source>
</evidence>
<comment type="similarity">
    <text evidence="1">Belongs to the SH3RF family.</text>
</comment>
<reference evidence="9" key="1">
    <citation type="submission" date="2022-08" db="EMBL/GenBank/DDBJ databases">
        <title>Novel sulfate-reducing endosymbionts in the free-living metamonad Anaeramoeba.</title>
        <authorList>
            <person name="Jerlstrom-Hultqvist J."/>
            <person name="Cepicka I."/>
            <person name="Gallot-Lavallee L."/>
            <person name="Salas-Leiva D."/>
            <person name="Curtis B.A."/>
            <person name="Zahonova K."/>
            <person name="Pipaliya S."/>
            <person name="Dacks J."/>
            <person name="Roger A.J."/>
        </authorList>
    </citation>
    <scope>NUCLEOTIDE SEQUENCE</scope>
    <source>
        <strain evidence="9">Schooner1</strain>
    </source>
</reference>
<dbReference type="SUPFAM" id="SSF57850">
    <property type="entry name" value="RING/U-box"/>
    <property type="match status" value="1"/>
</dbReference>
<dbReference type="CDD" id="cd00174">
    <property type="entry name" value="SH3"/>
    <property type="match status" value="1"/>
</dbReference>
<keyword evidence="4" id="KW-0863">Zinc-finger</keyword>
<dbReference type="InterPro" id="IPR045194">
    <property type="entry name" value="MGRN1/RNF157-like"/>
</dbReference>
<feature type="domain" description="SH3" evidence="7">
    <location>
        <begin position="4"/>
        <end position="63"/>
    </location>
</feature>
<organism evidence="9 10">
    <name type="scientific">Anaeramoeba flamelloides</name>
    <dbReference type="NCBI Taxonomy" id="1746091"/>
    <lineage>
        <taxon>Eukaryota</taxon>
        <taxon>Metamonada</taxon>
        <taxon>Anaeramoebidae</taxon>
        <taxon>Anaeramoeba</taxon>
    </lineage>
</organism>
<keyword evidence="6" id="KW-0175">Coiled coil</keyword>
<evidence type="ECO:0000256" key="2">
    <source>
        <dbReference type="ARBA" id="ARBA00022443"/>
    </source>
</evidence>
<dbReference type="Pfam" id="PF13920">
    <property type="entry name" value="zf-C3HC4_3"/>
    <property type="match status" value="1"/>
</dbReference>
<gene>
    <name evidence="9" type="ORF">M0813_30066</name>
</gene>
<protein>
    <recommendedName>
        <fullName evidence="11">RING-type domain-containing protein</fullName>
    </recommendedName>
</protein>
<evidence type="ECO:0000256" key="4">
    <source>
        <dbReference type="PROSITE-ProRule" id="PRU00175"/>
    </source>
</evidence>
<proteinExistence type="inferred from homology"/>
<keyword evidence="10" id="KW-1185">Reference proteome</keyword>
<dbReference type="EMBL" id="JAOAOG010000277">
    <property type="protein sequence ID" value="KAJ6233378.1"/>
    <property type="molecule type" value="Genomic_DNA"/>
</dbReference>
<dbReference type="PROSITE" id="PS50089">
    <property type="entry name" value="ZF_RING_2"/>
    <property type="match status" value="1"/>
</dbReference>
<dbReference type="Proteomes" id="UP001150062">
    <property type="component" value="Unassembled WGS sequence"/>
</dbReference>
<evidence type="ECO:0000256" key="5">
    <source>
        <dbReference type="PROSITE-ProRule" id="PRU00192"/>
    </source>
</evidence>
<keyword evidence="4" id="KW-0479">Metal-binding</keyword>
<name>A0ABQ8XL64_9EUKA</name>
<feature type="coiled-coil region" evidence="6">
    <location>
        <begin position="67"/>
        <end position="122"/>
    </location>
</feature>
<evidence type="ECO:0000256" key="1">
    <source>
        <dbReference type="ARBA" id="ARBA00008649"/>
    </source>
</evidence>
<keyword evidence="2 5" id="KW-0728">SH3 domain</keyword>
<dbReference type="Gene3D" id="3.30.40.10">
    <property type="entry name" value="Zinc/RING finger domain, C3HC4 (zinc finger)"/>
    <property type="match status" value="1"/>
</dbReference>
<dbReference type="InterPro" id="IPR036028">
    <property type="entry name" value="SH3-like_dom_sf"/>
</dbReference>
<dbReference type="SMART" id="SM00326">
    <property type="entry name" value="SH3"/>
    <property type="match status" value="1"/>
</dbReference>
<evidence type="ECO:0000259" key="7">
    <source>
        <dbReference type="PROSITE" id="PS50002"/>
    </source>
</evidence>
<dbReference type="Pfam" id="PF00018">
    <property type="entry name" value="SH3_1"/>
    <property type="match status" value="1"/>
</dbReference>
<evidence type="ECO:0000259" key="8">
    <source>
        <dbReference type="PROSITE" id="PS50089"/>
    </source>
</evidence>
<sequence length="196" mass="22966">MNKKVPRIFKAIYDYKGDGYSDLSFNEGDILTQISHENDFWFFGSLNEKVGLVPFELVVELKPDLMITKYQKQIKEIKAQLNTMTDLIQECNKSITVITKEMNSTQIEIHNLQNENKKLKETDSLQLKKKLNSCCVICLENTRSQVIVPCGHSCLCEECAKYFKRKRVCPICRKKITKILTINPYYYKDFFNRIKN</sequence>
<evidence type="ECO:0000313" key="9">
    <source>
        <dbReference type="EMBL" id="KAJ6233378.1"/>
    </source>
</evidence>
<dbReference type="InterPro" id="IPR001841">
    <property type="entry name" value="Znf_RING"/>
</dbReference>
<evidence type="ECO:0000313" key="10">
    <source>
        <dbReference type="Proteomes" id="UP001150062"/>
    </source>
</evidence>